<dbReference type="Pfam" id="PF01535">
    <property type="entry name" value="PPR"/>
    <property type="match status" value="10"/>
</dbReference>
<dbReference type="NCBIfam" id="TIGR00756">
    <property type="entry name" value="PPR"/>
    <property type="match status" value="8"/>
</dbReference>
<dbReference type="FunFam" id="1.25.40.10:FF:000125">
    <property type="entry name" value="Pentatricopeptide repeat-containing protein"/>
    <property type="match status" value="2"/>
</dbReference>
<dbReference type="PANTHER" id="PTHR47926">
    <property type="entry name" value="PENTATRICOPEPTIDE REPEAT-CONTAINING PROTEIN"/>
    <property type="match status" value="1"/>
</dbReference>
<evidence type="ECO:0000313" key="4">
    <source>
        <dbReference type="EMBL" id="GMH13122.1"/>
    </source>
</evidence>
<dbReference type="GO" id="GO:0048731">
    <property type="term" value="P:system development"/>
    <property type="evidence" value="ECO:0007669"/>
    <property type="project" value="UniProtKB-ARBA"/>
</dbReference>
<dbReference type="InterPro" id="IPR002885">
    <property type="entry name" value="PPR_rpt"/>
</dbReference>
<dbReference type="GO" id="GO:0009451">
    <property type="term" value="P:RNA modification"/>
    <property type="evidence" value="ECO:0007669"/>
    <property type="project" value="InterPro"/>
</dbReference>
<dbReference type="InterPro" id="IPR011990">
    <property type="entry name" value="TPR-like_helical_dom_sf"/>
</dbReference>
<keyword evidence="2" id="KW-0677">Repeat</keyword>
<dbReference type="InterPro" id="IPR046960">
    <property type="entry name" value="PPR_At4g14850-like_plant"/>
</dbReference>
<feature type="repeat" description="PPR" evidence="3">
    <location>
        <begin position="46"/>
        <end position="76"/>
    </location>
</feature>
<feature type="repeat" description="PPR" evidence="3">
    <location>
        <begin position="201"/>
        <end position="231"/>
    </location>
</feature>
<reference evidence="4" key="1">
    <citation type="submission" date="2023-05" db="EMBL/GenBank/DDBJ databases">
        <title>Nepenthes gracilis genome sequencing.</title>
        <authorList>
            <person name="Fukushima K."/>
        </authorList>
    </citation>
    <scope>NUCLEOTIDE SEQUENCE</scope>
    <source>
        <strain evidence="4">SING2019-196</strain>
    </source>
</reference>
<name>A0AAD3XQ05_NEPGR</name>
<dbReference type="Gene3D" id="1.25.40.10">
    <property type="entry name" value="Tetratricopeptide repeat domain"/>
    <property type="match status" value="6"/>
</dbReference>
<feature type="repeat" description="PPR" evidence="3">
    <location>
        <begin position="232"/>
        <end position="266"/>
    </location>
</feature>
<evidence type="ECO:0000256" key="2">
    <source>
        <dbReference type="ARBA" id="ARBA00022737"/>
    </source>
</evidence>
<dbReference type="FunFam" id="1.25.40.10:FF:000366">
    <property type="entry name" value="Pentatricopeptide (PPR) repeat-containing protein"/>
    <property type="match status" value="1"/>
</dbReference>
<evidence type="ECO:0000256" key="1">
    <source>
        <dbReference type="ARBA" id="ARBA00006643"/>
    </source>
</evidence>
<protein>
    <recommendedName>
        <fullName evidence="6">Pentatricopeptide repeat-containing protein</fullName>
    </recommendedName>
</protein>
<feature type="repeat" description="PPR" evidence="3">
    <location>
        <begin position="139"/>
        <end position="173"/>
    </location>
</feature>
<sequence length="646" mass="73575">MKFMAVKYRAYCTSVAKSYNSHIYRYSRLGKIVDARQVFDKMPNKSITTWNSMISSYFQNYQPREGRRLFDSMPERDIVSWNNLISGYVKNRMVDKARQVLDTMPERNVVSWTAMVRGYVQEGMIMEAESLFAQMPLKNIVSWTVMLGALIQAGKIDDARKLFDKMPEKDVVARTNMISGYCQERRLVEARELFDEMPNRNAISWTTMIDGYARNQKVDVARKLFEVMPAKNDVCWSAMMMGYVQSGRIEEAWELFEAMPVKSVRICNEMILGFGQNGEVAKARNIFDDTKERDEWTWSAMIKVYESKGLELETLKLFTLMHHEGIQSNFPSLISVLSVCASLAGLDHGRQLHAELIKSQFEDDVFVSSSLITMYAKCGDLVKAKMVFERFAWKDVVMWNSIITGYAQHGLGTEALQLFRQMCFGGIVPDEVTFVGVLSACSYSGMVKEGREFFNSMKSNYQLEPGTEHYACMVDLLGRAGLVDEAMDLINNMPVEADAIIWSSLLGSCKIHMNMDLAEAAAKKLLQLEPKNSGHYTLLSNIYALKGRWHDVNDIRRKMKARKVSKLPGCSWILVEKKVHVFSGGSGEAHPDCPMIAWMLEIVAGKLIEAGYRPDGSVPQHDLLEEDKMHSVRYHGEKTCLSRLNF</sequence>
<evidence type="ECO:0000313" key="5">
    <source>
        <dbReference type="Proteomes" id="UP001279734"/>
    </source>
</evidence>
<dbReference type="Proteomes" id="UP001279734">
    <property type="component" value="Unassembled WGS sequence"/>
</dbReference>
<accession>A0AAD3XQ05</accession>
<feature type="repeat" description="PPR" evidence="3">
    <location>
        <begin position="77"/>
        <end position="111"/>
    </location>
</feature>
<dbReference type="Pfam" id="PF13041">
    <property type="entry name" value="PPR_2"/>
    <property type="match status" value="2"/>
</dbReference>
<comment type="similarity">
    <text evidence="1">Belongs to the PPR family. PCMP-H subfamily.</text>
</comment>
<dbReference type="PANTHER" id="PTHR47926:SF373">
    <property type="entry name" value="TETRATRICOPEPTIDE-LIKE HELICAL DOMAIN SUPERFAMILY, DYW DOMAIN-CONTAINING PROTEIN"/>
    <property type="match status" value="1"/>
</dbReference>
<proteinExistence type="inferred from homology"/>
<gene>
    <name evidence="4" type="ORF">Nepgr_014963</name>
</gene>
<dbReference type="GO" id="GO:0003723">
    <property type="term" value="F:RNA binding"/>
    <property type="evidence" value="ECO:0007669"/>
    <property type="project" value="InterPro"/>
</dbReference>
<dbReference type="AlphaFoldDB" id="A0AAD3XQ05"/>
<comment type="caution">
    <text evidence="4">The sequence shown here is derived from an EMBL/GenBank/DDBJ whole genome shotgun (WGS) entry which is preliminary data.</text>
</comment>
<keyword evidence="5" id="KW-1185">Reference proteome</keyword>
<feature type="repeat" description="PPR" evidence="3">
    <location>
        <begin position="294"/>
        <end position="328"/>
    </location>
</feature>
<dbReference type="EMBL" id="BSYO01000012">
    <property type="protein sequence ID" value="GMH13122.1"/>
    <property type="molecule type" value="Genomic_DNA"/>
</dbReference>
<evidence type="ECO:0000256" key="3">
    <source>
        <dbReference type="PROSITE-ProRule" id="PRU00708"/>
    </source>
</evidence>
<dbReference type="InterPro" id="IPR046848">
    <property type="entry name" value="E_motif"/>
</dbReference>
<feature type="repeat" description="PPR" evidence="3">
    <location>
        <begin position="395"/>
        <end position="429"/>
    </location>
</feature>
<dbReference type="Pfam" id="PF20431">
    <property type="entry name" value="E_motif"/>
    <property type="match status" value="1"/>
</dbReference>
<dbReference type="SUPFAM" id="SSF48452">
    <property type="entry name" value="TPR-like"/>
    <property type="match status" value="1"/>
</dbReference>
<dbReference type="PROSITE" id="PS51375">
    <property type="entry name" value="PPR"/>
    <property type="match status" value="7"/>
</dbReference>
<dbReference type="FunFam" id="1.25.40.10:FF:001506">
    <property type="entry name" value="Os03g0317100 protein"/>
    <property type="match status" value="1"/>
</dbReference>
<evidence type="ECO:0008006" key="6">
    <source>
        <dbReference type="Google" id="ProtNLM"/>
    </source>
</evidence>
<organism evidence="4 5">
    <name type="scientific">Nepenthes gracilis</name>
    <name type="common">Slender pitcher plant</name>
    <dbReference type="NCBI Taxonomy" id="150966"/>
    <lineage>
        <taxon>Eukaryota</taxon>
        <taxon>Viridiplantae</taxon>
        <taxon>Streptophyta</taxon>
        <taxon>Embryophyta</taxon>
        <taxon>Tracheophyta</taxon>
        <taxon>Spermatophyta</taxon>
        <taxon>Magnoliopsida</taxon>
        <taxon>eudicotyledons</taxon>
        <taxon>Gunneridae</taxon>
        <taxon>Pentapetalae</taxon>
        <taxon>Caryophyllales</taxon>
        <taxon>Nepenthaceae</taxon>
        <taxon>Nepenthes</taxon>
    </lineage>
</organism>